<dbReference type="Pfam" id="PF08797">
    <property type="entry name" value="HIRAN"/>
    <property type="match status" value="1"/>
</dbReference>
<keyword evidence="12" id="KW-0539">Nucleus</keyword>
<dbReference type="InterPro" id="IPR013083">
    <property type="entry name" value="Znf_RING/FYVE/PHD"/>
</dbReference>
<dbReference type="SMART" id="SM00910">
    <property type="entry name" value="HIRAN"/>
    <property type="match status" value="1"/>
</dbReference>
<comment type="similarity">
    <text evidence="2">Belongs to the SNF2/RAD54 helicase family.</text>
</comment>
<dbReference type="Proteomes" id="UP000623687">
    <property type="component" value="Unassembled WGS sequence"/>
</dbReference>
<dbReference type="GO" id="GO:0005634">
    <property type="term" value="C:nucleus"/>
    <property type="evidence" value="ECO:0007669"/>
    <property type="project" value="UniProtKB-SubCell"/>
</dbReference>
<reference evidence="18" key="1">
    <citation type="submission" date="2019-07" db="EMBL/GenBank/DDBJ databases">
        <authorList>
            <person name="Palmer J.M."/>
        </authorList>
    </citation>
    <scope>NUCLEOTIDE SEQUENCE</scope>
    <source>
        <strain evidence="18">PC9</strain>
    </source>
</reference>
<dbReference type="InterPro" id="IPR014905">
    <property type="entry name" value="HIRAN"/>
</dbReference>
<name>A0A8H7DW82_PLEOS</name>
<dbReference type="InterPro" id="IPR050628">
    <property type="entry name" value="SNF2_RAD54_helicase_TF"/>
</dbReference>
<keyword evidence="11" id="KW-0234">DNA repair</keyword>
<evidence type="ECO:0000256" key="1">
    <source>
        <dbReference type="ARBA" id="ARBA00004123"/>
    </source>
</evidence>
<dbReference type="AlphaFoldDB" id="A0A8H7DW82"/>
<dbReference type="GO" id="GO:0008094">
    <property type="term" value="F:ATP-dependent activity, acting on DNA"/>
    <property type="evidence" value="ECO:0007669"/>
    <property type="project" value="TreeGrafter"/>
</dbReference>
<evidence type="ECO:0000256" key="2">
    <source>
        <dbReference type="ARBA" id="ARBA00007025"/>
    </source>
</evidence>
<evidence type="ECO:0000256" key="14">
    <source>
        <dbReference type="SAM" id="MobiDB-lite"/>
    </source>
</evidence>
<feature type="compositionally biased region" description="Acidic residues" evidence="14">
    <location>
        <begin position="15"/>
        <end position="26"/>
    </location>
</feature>
<dbReference type="GO" id="GO:0008270">
    <property type="term" value="F:zinc ion binding"/>
    <property type="evidence" value="ECO:0007669"/>
    <property type="project" value="UniProtKB-KW"/>
</dbReference>
<dbReference type="RefSeq" id="XP_036634242.1">
    <property type="nucleotide sequence ID" value="XM_036772769.1"/>
</dbReference>
<evidence type="ECO:0000313" key="19">
    <source>
        <dbReference type="Proteomes" id="UP000623687"/>
    </source>
</evidence>
<evidence type="ECO:0000256" key="12">
    <source>
        <dbReference type="ARBA" id="ARBA00023242"/>
    </source>
</evidence>
<dbReference type="CDD" id="cd18008">
    <property type="entry name" value="DEXDc_SHPRH-like"/>
    <property type="match status" value="1"/>
</dbReference>
<organism evidence="18 19">
    <name type="scientific">Pleurotus ostreatus</name>
    <name type="common">Oyster mushroom</name>
    <name type="synonym">White-rot fungus</name>
    <dbReference type="NCBI Taxonomy" id="5322"/>
    <lineage>
        <taxon>Eukaryota</taxon>
        <taxon>Fungi</taxon>
        <taxon>Dikarya</taxon>
        <taxon>Basidiomycota</taxon>
        <taxon>Agaricomycotina</taxon>
        <taxon>Agaricomycetes</taxon>
        <taxon>Agaricomycetidae</taxon>
        <taxon>Agaricales</taxon>
        <taxon>Pleurotineae</taxon>
        <taxon>Pleurotaceae</taxon>
        <taxon>Pleurotus</taxon>
    </lineage>
</organism>
<accession>A0A8H7DW82</accession>
<dbReference type="OrthoDB" id="448448at2759"/>
<evidence type="ECO:0000256" key="6">
    <source>
        <dbReference type="ARBA" id="ARBA00022771"/>
    </source>
</evidence>
<evidence type="ECO:0000256" key="10">
    <source>
        <dbReference type="ARBA" id="ARBA00022840"/>
    </source>
</evidence>
<keyword evidence="3" id="KW-0479">Metal-binding</keyword>
<feature type="region of interest" description="Disordered" evidence="14">
    <location>
        <begin position="171"/>
        <end position="214"/>
    </location>
</feature>
<dbReference type="SUPFAM" id="SSF57850">
    <property type="entry name" value="RING/U-box"/>
    <property type="match status" value="1"/>
</dbReference>
<evidence type="ECO:0000256" key="11">
    <source>
        <dbReference type="ARBA" id="ARBA00023204"/>
    </source>
</evidence>
<evidence type="ECO:0000259" key="17">
    <source>
        <dbReference type="PROSITE" id="PS51194"/>
    </source>
</evidence>
<dbReference type="Gene3D" id="3.30.40.10">
    <property type="entry name" value="Zinc/RING finger domain, C3HC4 (zinc finger)"/>
    <property type="match status" value="1"/>
</dbReference>
<feature type="compositionally biased region" description="Polar residues" evidence="14">
    <location>
        <begin position="333"/>
        <end position="350"/>
    </location>
</feature>
<keyword evidence="19" id="KW-1185">Reference proteome</keyword>
<keyword evidence="5" id="KW-0227">DNA damage</keyword>
<dbReference type="InterPro" id="IPR014001">
    <property type="entry name" value="Helicase_ATP-bd"/>
</dbReference>
<dbReference type="SMART" id="SM00184">
    <property type="entry name" value="RING"/>
    <property type="match status" value="1"/>
</dbReference>
<dbReference type="GO" id="GO:0003676">
    <property type="term" value="F:nucleic acid binding"/>
    <property type="evidence" value="ECO:0007669"/>
    <property type="project" value="InterPro"/>
</dbReference>
<dbReference type="SMART" id="SM00487">
    <property type="entry name" value="DEXDc"/>
    <property type="match status" value="1"/>
</dbReference>
<dbReference type="GeneID" id="59372994"/>
<evidence type="ECO:0000256" key="13">
    <source>
        <dbReference type="PROSITE-ProRule" id="PRU00175"/>
    </source>
</evidence>
<dbReference type="GO" id="GO:0016818">
    <property type="term" value="F:hydrolase activity, acting on acid anhydrides, in phosphorus-containing anhydrides"/>
    <property type="evidence" value="ECO:0007669"/>
    <property type="project" value="InterPro"/>
</dbReference>
<feature type="domain" description="Helicase ATP-binding" evidence="16">
    <location>
        <begin position="560"/>
        <end position="697"/>
    </location>
</feature>
<dbReference type="InterPro" id="IPR049730">
    <property type="entry name" value="SNF2/RAD54-like_C"/>
</dbReference>
<dbReference type="SMART" id="SM00490">
    <property type="entry name" value="HELICc"/>
    <property type="match status" value="1"/>
</dbReference>
<dbReference type="PANTHER" id="PTHR45626">
    <property type="entry name" value="TRANSCRIPTION TERMINATION FACTOR 2-RELATED"/>
    <property type="match status" value="1"/>
</dbReference>
<dbReference type="CDD" id="cd18793">
    <property type="entry name" value="SF2_C_SNF"/>
    <property type="match status" value="1"/>
</dbReference>
<evidence type="ECO:0000259" key="16">
    <source>
        <dbReference type="PROSITE" id="PS51192"/>
    </source>
</evidence>
<feature type="compositionally biased region" description="Low complexity" evidence="14">
    <location>
        <begin position="27"/>
        <end position="40"/>
    </location>
</feature>
<feature type="region of interest" description="Disordered" evidence="14">
    <location>
        <begin position="287"/>
        <end position="308"/>
    </location>
</feature>
<dbReference type="InterPro" id="IPR001841">
    <property type="entry name" value="Znf_RING"/>
</dbReference>
<evidence type="ECO:0000256" key="4">
    <source>
        <dbReference type="ARBA" id="ARBA00022741"/>
    </source>
</evidence>
<keyword evidence="8 18" id="KW-0347">Helicase</keyword>
<evidence type="ECO:0000256" key="3">
    <source>
        <dbReference type="ARBA" id="ARBA00022723"/>
    </source>
</evidence>
<evidence type="ECO:0000259" key="15">
    <source>
        <dbReference type="PROSITE" id="PS50089"/>
    </source>
</evidence>
<dbReference type="GO" id="GO:0006281">
    <property type="term" value="P:DNA repair"/>
    <property type="evidence" value="ECO:0007669"/>
    <property type="project" value="UniProtKB-KW"/>
</dbReference>
<gene>
    <name evidence="18" type="primary">RAD5</name>
    <name evidence="18" type="ORF">PC9H_003176</name>
</gene>
<feature type="region of interest" description="Disordered" evidence="14">
    <location>
        <begin position="1"/>
        <end position="134"/>
    </location>
</feature>
<proteinExistence type="inferred from homology"/>
<protein>
    <submittedName>
        <fullName evidence="18">DNA helicase rad5</fullName>
    </submittedName>
</protein>
<dbReference type="Pfam" id="PF00176">
    <property type="entry name" value="SNF2-rel_dom"/>
    <property type="match status" value="1"/>
</dbReference>
<dbReference type="SUPFAM" id="SSF52540">
    <property type="entry name" value="P-loop containing nucleoside triphosphate hydrolases"/>
    <property type="match status" value="2"/>
</dbReference>
<dbReference type="InterPro" id="IPR027417">
    <property type="entry name" value="P-loop_NTPase"/>
</dbReference>
<keyword evidence="7" id="KW-0378">Hydrolase</keyword>
<feature type="region of interest" description="Disordered" evidence="14">
    <location>
        <begin position="330"/>
        <end position="356"/>
    </location>
</feature>
<dbReference type="PANTHER" id="PTHR45626:SF22">
    <property type="entry name" value="DNA REPAIR PROTEIN RAD5"/>
    <property type="match status" value="1"/>
</dbReference>
<evidence type="ECO:0000256" key="7">
    <source>
        <dbReference type="ARBA" id="ARBA00022801"/>
    </source>
</evidence>
<evidence type="ECO:0000256" key="9">
    <source>
        <dbReference type="ARBA" id="ARBA00022833"/>
    </source>
</evidence>
<evidence type="ECO:0000313" key="18">
    <source>
        <dbReference type="EMBL" id="KAF7436343.1"/>
    </source>
</evidence>
<sequence>MADSEDDSGLFFAGSDEETIGTEEEGPSVPASEPTSSPSPRETPLFLPSDSEDDVDVKMANGASAEMAYEIQDDDDDMAPPPTLKPRPQKVHRSPSIRSVSPPVREAKGKGKGRQSHSPARPAKKRRISPTPTNETALQSAVYLGEFMARGWSTVKGKEYIKMNEPVTLARDIPETTQPSKSSTKSTGKGKSGRSKQLSLTTMMKPQPKPLNPKKASTVIHLNNARGFEFGRLGQDAAQWVCKLIDLRIVEFKGVMIDCPETLHSGADLVMSLTAYMLPTAFKSLASSDDKESNPMFDQGQETDQERMMRERKTSLLRLFTEVGLKPKKKATLASTQPKGKQASSASPTKKNIKKEIVGDGEEIEVEDGEDLSENELNVIYKRAQQNDRNMGEMEPADTFTLKLRGYQKQALFWMYSAEKGNRDARNQMSMHPLWSEYVFPPIPEVDGIIDLTDDRPFYFNAYSGELSLELPKVATCRGGILADGTLDDRSVIDLTLHIRIDYALGLGKTIMVSALIQSNSKPESTDSAQGPSKGRQLRLDNAFKPAPRKGSSHKDAHATLVVAPASLLAQWAEEIQRSSTPGSTKVIVWHGQNRLDLDAALEGDSDDDEIKVVVTSYGILTSEFAKPDKNGHKAPVFEMTWLRVVLDEAHHCKSRTSRTAKAVYALRSHNRWAVTGTPIVNRLEDLFSLLKFLAYKPWSEFSYFRSFITLPFLDHDSKAIEIVQVILESILLRRQKDSKDSDGKPIVDLPPKEVRVEKLEFSPLEHKLYNSIYATVKLNFDQLSAKGLITKNYTHILAMLMRLRRAVLHPSLVLGNTEEITADGDGTVDKEELVQKLNEDESKAKNAFAEKVLAGLADEDEAECPICFDVMDVPTIIPVCMHKCCKDCIVGFLDSCEEKGEVPRCPTCSRGPVKQADLIEILRTKARDGSEAPTRVILRRNDFNSSTKLDALVQALRRLRDQDPLFRAVVFSQFTSFLDLIQVALQRDGFDQYRFDGTMDVKKRSTMISEFKEPSQSPKVMIISLKAGGVGLNLTNANHVFMMDCWWNAAIEQQAIDRVHRIGQEKTVYVTHFIIANTIEGRIQRIQQRKTAIVNEAFRGGSKDKGGEAESVENLKIMFGE</sequence>
<keyword evidence="6 13" id="KW-0863">Zinc-finger</keyword>
<dbReference type="VEuPathDB" id="FungiDB:PC9H_003176"/>
<feature type="region of interest" description="Disordered" evidence="14">
    <location>
        <begin position="519"/>
        <end position="539"/>
    </location>
</feature>
<dbReference type="GO" id="GO:0005524">
    <property type="term" value="F:ATP binding"/>
    <property type="evidence" value="ECO:0007669"/>
    <property type="project" value="UniProtKB-KW"/>
</dbReference>
<keyword evidence="9" id="KW-0862">Zinc</keyword>
<keyword evidence="4" id="KW-0547">Nucleotide-binding</keyword>
<dbReference type="Gene3D" id="3.40.50.10810">
    <property type="entry name" value="Tandem AAA-ATPase domain"/>
    <property type="match status" value="1"/>
</dbReference>
<dbReference type="InterPro" id="IPR001650">
    <property type="entry name" value="Helicase_C-like"/>
</dbReference>
<feature type="domain" description="Helicase C-terminal" evidence="17">
    <location>
        <begin position="952"/>
        <end position="1103"/>
    </location>
</feature>
<dbReference type="PROSITE" id="PS51192">
    <property type="entry name" value="HELICASE_ATP_BIND_1"/>
    <property type="match status" value="1"/>
</dbReference>
<feature type="compositionally biased region" description="Polar residues" evidence="14">
    <location>
        <begin position="519"/>
        <end position="531"/>
    </location>
</feature>
<evidence type="ECO:0000256" key="5">
    <source>
        <dbReference type="ARBA" id="ARBA00022763"/>
    </source>
</evidence>
<dbReference type="Pfam" id="PF00271">
    <property type="entry name" value="Helicase_C"/>
    <property type="match status" value="1"/>
</dbReference>
<dbReference type="Gene3D" id="3.40.50.300">
    <property type="entry name" value="P-loop containing nucleotide triphosphate hydrolases"/>
    <property type="match status" value="1"/>
</dbReference>
<feature type="compositionally biased region" description="Low complexity" evidence="14">
    <location>
        <begin position="180"/>
        <end position="189"/>
    </location>
</feature>
<feature type="domain" description="RING-type" evidence="15">
    <location>
        <begin position="865"/>
        <end position="910"/>
    </location>
</feature>
<dbReference type="PROSITE" id="PS50089">
    <property type="entry name" value="ZF_RING_2"/>
    <property type="match status" value="1"/>
</dbReference>
<dbReference type="GO" id="GO:0004386">
    <property type="term" value="F:helicase activity"/>
    <property type="evidence" value="ECO:0007669"/>
    <property type="project" value="UniProtKB-KW"/>
</dbReference>
<evidence type="ECO:0000256" key="8">
    <source>
        <dbReference type="ARBA" id="ARBA00022806"/>
    </source>
</evidence>
<dbReference type="InterPro" id="IPR000330">
    <property type="entry name" value="SNF2_N"/>
</dbReference>
<dbReference type="InterPro" id="IPR038718">
    <property type="entry name" value="SNF2-like_sf"/>
</dbReference>
<comment type="caution">
    <text evidence="18">The sequence shown here is derived from an EMBL/GenBank/DDBJ whole genome shotgun (WGS) entry which is preliminary data.</text>
</comment>
<dbReference type="PROSITE" id="PS51194">
    <property type="entry name" value="HELICASE_CTER"/>
    <property type="match status" value="1"/>
</dbReference>
<dbReference type="EMBL" id="JACETU010000002">
    <property type="protein sequence ID" value="KAF7436343.1"/>
    <property type="molecule type" value="Genomic_DNA"/>
</dbReference>
<keyword evidence="10" id="KW-0067">ATP-binding</keyword>
<comment type="subcellular location">
    <subcellularLocation>
        <location evidence="1">Nucleus</location>
    </subcellularLocation>
</comment>